<comment type="caution">
    <text evidence="2">The sequence shown here is derived from an EMBL/GenBank/DDBJ whole genome shotgun (WGS) entry which is preliminary data.</text>
</comment>
<evidence type="ECO:0000313" key="2">
    <source>
        <dbReference type="EMBL" id="MDZ5456821.1"/>
    </source>
</evidence>
<dbReference type="PANTHER" id="PTHR33490">
    <property type="entry name" value="BLR5614 PROTEIN-RELATED"/>
    <property type="match status" value="1"/>
</dbReference>
<keyword evidence="3" id="KW-1185">Reference proteome</keyword>
<dbReference type="InterPro" id="IPR038765">
    <property type="entry name" value="Papain-like_cys_pep_sf"/>
</dbReference>
<dbReference type="SUPFAM" id="SSF54001">
    <property type="entry name" value="Cysteine proteinases"/>
    <property type="match status" value="1"/>
</dbReference>
<organism evidence="2 3">
    <name type="scientific">Azohydromonas lata</name>
    <dbReference type="NCBI Taxonomy" id="45677"/>
    <lineage>
        <taxon>Bacteria</taxon>
        <taxon>Pseudomonadati</taxon>
        <taxon>Pseudomonadota</taxon>
        <taxon>Betaproteobacteria</taxon>
        <taxon>Burkholderiales</taxon>
        <taxon>Sphaerotilaceae</taxon>
        <taxon>Azohydromonas</taxon>
    </lineage>
</organism>
<feature type="domain" description="Transglutaminase-like" evidence="1">
    <location>
        <begin position="162"/>
        <end position="226"/>
    </location>
</feature>
<sequence>MVRIELQIELGYDIDQHGADFVFNIHPAHTACQKVSQEHLSLSQPVEAQVQTDTATGNRYLRLRALPGRLNVAYRATVDMTHHRVDPGQLAEVPVRSLPLGVMQYIYPSRYCESDRLMRLAFKEFGGLWQGHGRVQAIMKWVQQHIAFTSNVSSSKTSAVETLIEQAGVCRDMTHLMITLCRALNIPARFVTGTDYGADPALGPPDFHAYVEAYLGDRWYIFDASGTGIPMGFVRIGTGRDAADVAFATMFGGVTSVHAPMVRAVAVGNADQGFEQPYHCDLALSTDSCSDCPPQP</sequence>
<dbReference type="Gene3D" id="3.10.620.30">
    <property type="match status" value="1"/>
</dbReference>
<evidence type="ECO:0000259" key="1">
    <source>
        <dbReference type="SMART" id="SM00460"/>
    </source>
</evidence>
<dbReference type="SMART" id="SM00460">
    <property type="entry name" value="TGc"/>
    <property type="match status" value="1"/>
</dbReference>
<evidence type="ECO:0000313" key="3">
    <source>
        <dbReference type="Proteomes" id="UP001293718"/>
    </source>
</evidence>
<proteinExistence type="predicted"/>
<reference evidence="2 3" key="1">
    <citation type="submission" date="2023-11" db="EMBL/GenBank/DDBJ databases">
        <title>Draft genome of Azohydromonas lata strain H1 (DSM1123), a polyhydroxyalkanoate producer.</title>
        <authorList>
            <person name="Traversa D."/>
            <person name="D'Addabbo P."/>
            <person name="Pazzani C."/>
            <person name="Manzari C."/>
            <person name="Chiara M."/>
            <person name="Scrascia M."/>
        </authorList>
    </citation>
    <scope>NUCLEOTIDE SEQUENCE [LARGE SCALE GENOMIC DNA]</scope>
    <source>
        <strain evidence="2 3">H1</strain>
    </source>
</reference>
<name>A0ABU5ICK2_9BURK</name>
<accession>A0ABU5ICK2</accession>
<dbReference type="PANTHER" id="PTHR33490:SF12">
    <property type="entry name" value="BLL5557 PROTEIN"/>
    <property type="match status" value="1"/>
</dbReference>
<dbReference type="RefSeq" id="WP_322465259.1">
    <property type="nucleotide sequence ID" value="NZ_JAXOJX010000012.1"/>
</dbReference>
<dbReference type="Pfam" id="PF21295">
    <property type="entry name" value="Bact_transglu_N_2"/>
    <property type="match status" value="1"/>
</dbReference>
<dbReference type="Gene3D" id="2.60.40.2250">
    <property type="match status" value="1"/>
</dbReference>
<gene>
    <name evidence="2" type="ORF">SM757_09580</name>
</gene>
<protein>
    <submittedName>
        <fullName evidence="2">Transglutaminase family protein</fullName>
    </submittedName>
</protein>
<dbReference type="EMBL" id="JAXOJX010000012">
    <property type="protein sequence ID" value="MDZ5456821.1"/>
    <property type="molecule type" value="Genomic_DNA"/>
</dbReference>
<dbReference type="Pfam" id="PF01841">
    <property type="entry name" value="Transglut_core"/>
    <property type="match status" value="1"/>
</dbReference>
<dbReference type="InterPro" id="IPR002931">
    <property type="entry name" value="Transglutaminase-like"/>
</dbReference>
<dbReference type="Proteomes" id="UP001293718">
    <property type="component" value="Unassembled WGS sequence"/>
</dbReference>
<dbReference type="InterPro" id="IPR048930">
    <property type="entry name" value="Bact_transglu_N_2"/>
</dbReference>